<dbReference type="InterPro" id="IPR003593">
    <property type="entry name" value="AAA+_ATPase"/>
</dbReference>
<evidence type="ECO:0000256" key="9">
    <source>
        <dbReference type="ARBA" id="ARBA00023125"/>
    </source>
</evidence>
<evidence type="ECO:0000256" key="15">
    <source>
        <dbReference type="PROSITE-ProRule" id="PRU00560"/>
    </source>
</evidence>
<dbReference type="GO" id="GO:0016887">
    <property type="term" value="F:ATP hydrolysis activity"/>
    <property type="evidence" value="ECO:0007669"/>
    <property type="project" value="RHEA"/>
</dbReference>
<dbReference type="InterPro" id="IPR011604">
    <property type="entry name" value="PDDEXK-like_dom_sf"/>
</dbReference>
<dbReference type="InterPro" id="IPR038726">
    <property type="entry name" value="PDDEXK_AddAB-type"/>
</dbReference>
<keyword evidence="7" id="KW-0269">Exonuclease</keyword>
<dbReference type="GO" id="GO:0033202">
    <property type="term" value="C:DNA helicase complex"/>
    <property type="evidence" value="ECO:0007669"/>
    <property type="project" value="TreeGrafter"/>
</dbReference>
<dbReference type="Pfam" id="PF13361">
    <property type="entry name" value="UvrD_C"/>
    <property type="match status" value="1"/>
</dbReference>
<dbReference type="EC" id="5.6.2.4" evidence="13"/>
<dbReference type="PROSITE" id="PS51198">
    <property type="entry name" value="UVRD_HELICASE_ATP_BIND"/>
    <property type="match status" value="1"/>
</dbReference>
<keyword evidence="11" id="KW-0413">Isomerase</keyword>
<evidence type="ECO:0000256" key="3">
    <source>
        <dbReference type="ARBA" id="ARBA00022741"/>
    </source>
</evidence>
<dbReference type="STRING" id="1737425.GCA_900049755_00485"/>
<dbReference type="Proteomes" id="UP000247696">
    <property type="component" value="Chromosome"/>
</dbReference>
<dbReference type="GO" id="GO:0000725">
    <property type="term" value="P:recombinational repair"/>
    <property type="evidence" value="ECO:0007669"/>
    <property type="project" value="TreeGrafter"/>
</dbReference>
<evidence type="ECO:0000259" key="16">
    <source>
        <dbReference type="PROSITE" id="PS51198"/>
    </source>
</evidence>
<protein>
    <recommendedName>
        <fullName evidence="13">DNA 3'-5' helicase</fullName>
        <ecNumber evidence="13">5.6.2.4</ecNumber>
    </recommendedName>
</protein>
<evidence type="ECO:0000256" key="8">
    <source>
        <dbReference type="ARBA" id="ARBA00022840"/>
    </source>
</evidence>
<dbReference type="Gene3D" id="1.10.10.160">
    <property type="match status" value="1"/>
</dbReference>
<dbReference type="Pfam" id="PF12705">
    <property type="entry name" value="PDDEXK_1"/>
    <property type="match status" value="1"/>
</dbReference>
<dbReference type="InterPro" id="IPR000212">
    <property type="entry name" value="DNA_helicase_UvrD/REP"/>
</dbReference>
<evidence type="ECO:0000256" key="4">
    <source>
        <dbReference type="ARBA" id="ARBA00022763"/>
    </source>
</evidence>
<comment type="similarity">
    <text evidence="1">Belongs to the helicase family. UvrD subfamily.</text>
</comment>
<dbReference type="KEGG" id="cpre:Csp1_08090"/>
<dbReference type="GO" id="GO:0003677">
    <property type="term" value="F:DNA binding"/>
    <property type="evidence" value="ECO:0007669"/>
    <property type="project" value="UniProtKB-KW"/>
</dbReference>
<dbReference type="GO" id="GO:0004527">
    <property type="term" value="F:exonuclease activity"/>
    <property type="evidence" value="ECO:0007669"/>
    <property type="project" value="UniProtKB-KW"/>
</dbReference>
<evidence type="ECO:0000256" key="13">
    <source>
        <dbReference type="ARBA" id="ARBA00034808"/>
    </source>
</evidence>
<evidence type="ECO:0000259" key="17">
    <source>
        <dbReference type="PROSITE" id="PS51217"/>
    </source>
</evidence>
<evidence type="ECO:0000313" key="19">
    <source>
        <dbReference type="Proteomes" id="UP000247696"/>
    </source>
</evidence>
<keyword evidence="6 15" id="KW-0347">Helicase</keyword>
<dbReference type="SMART" id="SM00382">
    <property type="entry name" value="AAA"/>
    <property type="match status" value="1"/>
</dbReference>
<keyword evidence="8 15" id="KW-0067">ATP-binding</keyword>
<organism evidence="18 19">
    <name type="scientific">Corynebacterium provencense</name>
    <dbReference type="NCBI Taxonomy" id="1737425"/>
    <lineage>
        <taxon>Bacteria</taxon>
        <taxon>Bacillati</taxon>
        <taxon>Actinomycetota</taxon>
        <taxon>Actinomycetes</taxon>
        <taxon>Mycobacteriales</taxon>
        <taxon>Corynebacteriaceae</taxon>
        <taxon>Corynebacterium</taxon>
    </lineage>
</organism>
<dbReference type="Pfam" id="PF00580">
    <property type="entry name" value="UvrD-helicase"/>
    <property type="match status" value="1"/>
</dbReference>
<dbReference type="PANTHER" id="PTHR11070">
    <property type="entry name" value="UVRD / RECB / PCRA DNA HELICASE FAMILY MEMBER"/>
    <property type="match status" value="1"/>
</dbReference>
<keyword evidence="3 15" id="KW-0547">Nucleotide-binding</keyword>
<evidence type="ECO:0000256" key="10">
    <source>
        <dbReference type="ARBA" id="ARBA00023204"/>
    </source>
</evidence>
<dbReference type="PANTHER" id="PTHR11070:SF59">
    <property type="entry name" value="DNA 3'-5' HELICASE"/>
    <property type="match status" value="1"/>
</dbReference>
<evidence type="ECO:0000313" key="18">
    <source>
        <dbReference type="EMBL" id="AWT25618.1"/>
    </source>
</evidence>
<dbReference type="Gene3D" id="3.90.320.10">
    <property type="match status" value="1"/>
</dbReference>
<comment type="catalytic activity">
    <reaction evidence="12">
        <text>Couples ATP hydrolysis with the unwinding of duplex DNA by translocating in the 3'-5' direction.</text>
        <dbReference type="EC" id="5.6.2.4"/>
    </reaction>
</comment>
<dbReference type="InterPro" id="IPR014016">
    <property type="entry name" value="UvrD-like_ATP-bd"/>
</dbReference>
<dbReference type="PROSITE" id="PS51217">
    <property type="entry name" value="UVRD_HELICASE_CTER"/>
    <property type="match status" value="1"/>
</dbReference>
<evidence type="ECO:0000256" key="6">
    <source>
        <dbReference type="ARBA" id="ARBA00022806"/>
    </source>
</evidence>
<evidence type="ECO:0000256" key="1">
    <source>
        <dbReference type="ARBA" id="ARBA00009922"/>
    </source>
</evidence>
<keyword evidence="10" id="KW-0234">DNA repair</keyword>
<proteinExistence type="inferred from homology"/>
<dbReference type="GO" id="GO:0005524">
    <property type="term" value="F:ATP binding"/>
    <property type="evidence" value="ECO:0007669"/>
    <property type="project" value="UniProtKB-UniRule"/>
</dbReference>
<evidence type="ECO:0000256" key="11">
    <source>
        <dbReference type="ARBA" id="ARBA00023235"/>
    </source>
</evidence>
<dbReference type="RefSeq" id="WP_110481122.1">
    <property type="nucleotide sequence ID" value="NZ_CP024988.1"/>
</dbReference>
<dbReference type="Gene3D" id="3.40.50.300">
    <property type="entry name" value="P-loop containing nucleotide triphosphate hydrolases"/>
    <property type="match status" value="2"/>
</dbReference>
<dbReference type="OrthoDB" id="5240387at2"/>
<keyword evidence="9" id="KW-0238">DNA-binding</keyword>
<accession>A0A2Z3YN66</accession>
<name>A0A2Z3YN66_9CORY</name>
<feature type="binding site" evidence="15">
    <location>
        <begin position="82"/>
        <end position="89"/>
    </location>
    <ligand>
        <name>ATP</name>
        <dbReference type="ChEBI" id="CHEBI:30616"/>
    </ligand>
</feature>
<dbReference type="GO" id="GO:0005829">
    <property type="term" value="C:cytosol"/>
    <property type="evidence" value="ECO:0007669"/>
    <property type="project" value="TreeGrafter"/>
</dbReference>
<dbReference type="EMBL" id="CP024988">
    <property type="protein sequence ID" value="AWT25618.1"/>
    <property type="molecule type" value="Genomic_DNA"/>
</dbReference>
<evidence type="ECO:0000256" key="2">
    <source>
        <dbReference type="ARBA" id="ARBA00022722"/>
    </source>
</evidence>
<reference evidence="19" key="1">
    <citation type="submission" date="2017-11" db="EMBL/GenBank/DDBJ databases">
        <title>Otitis media/interna in a cat caused by the recently described species Corynebacterium provencense.</title>
        <authorList>
            <person name="Kittl S."/>
            <person name="Brodard I."/>
            <person name="Rychener L."/>
            <person name="Jores J."/>
            <person name="Roosje P."/>
            <person name="Gobeli Brawand S."/>
        </authorList>
    </citation>
    <scope>NUCLEOTIDE SEQUENCE [LARGE SCALE GENOMIC DNA]</scope>
    <source>
        <strain evidence="19">17KM38</strain>
    </source>
</reference>
<dbReference type="InterPro" id="IPR027417">
    <property type="entry name" value="P-loop_NTPase"/>
</dbReference>
<keyword evidence="19" id="KW-1185">Reference proteome</keyword>
<feature type="domain" description="UvrD-like helicase ATP-binding" evidence="16">
    <location>
        <begin position="61"/>
        <end position="361"/>
    </location>
</feature>
<evidence type="ECO:0000256" key="12">
    <source>
        <dbReference type="ARBA" id="ARBA00034617"/>
    </source>
</evidence>
<evidence type="ECO:0000256" key="5">
    <source>
        <dbReference type="ARBA" id="ARBA00022801"/>
    </source>
</evidence>
<comment type="catalytic activity">
    <reaction evidence="14">
        <text>ATP + H2O = ADP + phosphate + H(+)</text>
        <dbReference type="Rhea" id="RHEA:13065"/>
        <dbReference type="ChEBI" id="CHEBI:15377"/>
        <dbReference type="ChEBI" id="CHEBI:15378"/>
        <dbReference type="ChEBI" id="CHEBI:30616"/>
        <dbReference type="ChEBI" id="CHEBI:43474"/>
        <dbReference type="ChEBI" id="CHEBI:456216"/>
        <dbReference type="EC" id="5.6.2.4"/>
    </reaction>
</comment>
<dbReference type="SUPFAM" id="SSF52540">
    <property type="entry name" value="P-loop containing nucleoside triphosphate hydrolases"/>
    <property type="match status" value="1"/>
</dbReference>
<evidence type="ECO:0000256" key="7">
    <source>
        <dbReference type="ARBA" id="ARBA00022839"/>
    </source>
</evidence>
<gene>
    <name evidence="18" type="primary">pcrA_1</name>
    <name evidence="18" type="ORF">Csp1_08090</name>
</gene>
<evidence type="ECO:0000256" key="14">
    <source>
        <dbReference type="ARBA" id="ARBA00048988"/>
    </source>
</evidence>
<dbReference type="GO" id="GO:0043138">
    <property type="term" value="F:3'-5' DNA helicase activity"/>
    <property type="evidence" value="ECO:0007669"/>
    <property type="project" value="UniProtKB-EC"/>
</dbReference>
<keyword evidence="5 15" id="KW-0378">Hydrolase</keyword>
<dbReference type="InterPro" id="IPR013986">
    <property type="entry name" value="DExx_box_DNA_helicase_dom_sf"/>
</dbReference>
<dbReference type="InterPro" id="IPR014017">
    <property type="entry name" value="DNA_helicase_UvrD-like_C"/>
</dbReference>
<dbReference type="AlphaFoldDB" id="A0A2Z3YN66"/>
<keyword evidence="4" id="KW-0227">DNA damage</keyword>
<keyword evidence="2" id="KW-0540">Nuclease</keyword>
<sequence length="1144" mass="121445">MPGRPSDALPSGDGLNSDRAAAMADASLRRRIGSADSVRVRLDPGGPDGAVTSGTRVWNGLAGALVVDDDRVDRDRAYAVLGGPGTGKTSLLLDTLVNYLRGGGDPESVMVVTPSKESATDLRARLTEMLRDDPGYAATGTPVRSVHSWAFALLRSVAARRGDPLPRLMTGADHDLMVRALLRGNAEDGSGSWPERMRPALGLVGFARQLRDLLLRAEERGIGPDELSELGRRHDMDMWVAAGDFLRESRQVGRLSGSRALNASELLHRVLAEFDGSAEGRSVLEKQRSRIRLLLVDDAHNLDPASARLLDMLTVPGARTLVAGDADQCVFHFRGADEEYLTGIAADPDHRVVLSRSRRLGPSAVTAVNRLTRLLPPSGTRIPVRAAENGDGDAGQGGPVPDLTVCRAPSATAERLTVADAVRRAHVSDRVAWDRIAVVVRTVGQIPPLRRTLLSHGVPVKVDPTSVVLAEQPLVASLLLAVEALTRPLTVAELRQLVESPVGGADPVMLRRLERAVAPIVAGSGTGAMEAVALLVTGRATDSQRETWSRVLGPRERDLLDRVTGVITAGREAVDAGGSVEAVLWAVWQATGLSTRLQTRALRGGTLGSQADRDLDAVMSLFDLAGDLVERTPAVSLETFLDGVRAQELPTGTRDRRGVRPDAVEILPAHAAAGREWEVVVVSGVQEDTWPAGPTVGGLFGQQELVDLVDRGIEPGTLVSRAAPALAEERRLFLLAVSRATRRTLVTAVESTGDDASVPSRFLDEVRNHMRVATPGVGEVEDADDPCQPQPHPAEAVSGTLPRVLAMEPLVAELRDAVCDPSRDPEERRAAARNLAVLADAGVYGAAPGEWWGTAEPSSTGPAVAYRRGDAGPTLRISPTTLESLGVTRGSAVDGSTGSAGQTTSPTSTGCDLATFFDSLRRVPATQAMKVGTLIHALAEGFARGLTEQEARDFVSQVVPWIIDGPAWTAGPLVESCLDGVERLHRWLLEREGNGRTVEVEKKLEQMIGHTPEGLPVILTGRADRLETAADGATTVVDFKTGKTAKTAQQAEDSAQLASYQLLVDMEDGRRTDGAMLVYPRVETASVKTLGQGILSADDLEAFRRTALATAARIAGPGFRATDSCAGTEYACLCPACRAGEQVV</sequence>
<dbReference type="Gene3D" id="1.10.486.10">
    <property type="entry name" value="PCRA, domain 4"/>
    <property type="match status" value="1"/>
</dbReference>
<feature type="domain" description="UvrD-like helicase C-terminal" evidence="17">
    <location>
        <begin position="362"/>
        <end position="674"/>
    </location>
</feature>